<evidence type="ECO:0000256" key="1">
    <source>
        <dbReference type="ARBA" id="ARBA00023002"/>
    </source>
</evidence>
<dbReference type="PANTHER" id="PTHR43747:SF5">
    <property type="entry name" value="FAD-BINDING DOMAIN-CONTAINING PROTEIN"/>
    <property type="match status" value="1"/>
</dbReference>
<reference evidence="3" key="1">
    <citation type="journal article" date="2020" name="mSystems">
        <title>Genome- and Community-Level Interaction Insights into Carbon Utilization and Element Cycling Functions of Hydrothermarchaeota in Hydrothermal Sediment.</title>
        <authorList>
            <person name="Zhou Z."/>
            <person name="Liu Y."/>
            <person name="Xu W."/>
            <person name="Pan J."/>
            <person name="Luo Z.H."/>
            <person name="Li M."/>
        </authorList>
    </citation>
    <scope>NUCLEOTIDE SEQUENCE [LARGE SCALE GENOMIC DNA]</scope>
    <source>
        <strain evidence="3">SpSt-143</strain>
    </source>
</reference>
<dbReference type="Gene3D" id="3.50.50.60">
    <property type="entry name" value="FAD/NAD(P)-binding domain"/>
    <property type="match status" value="1"/>
</dbReference>
<dbReference type="EMBL" id="DSGB01000004">
    <property type="protein sequence ID" value="HER95709.1"/>
    <property type="molecule type" value="Genomic_DNA"/>
</dbReference>
<comment type="caution">
    <text evidence="3">The sequence shown here is derived from an EMBL/GenBank/DDBJ whole genome shotgun (WGS) entry which is preliminary data.</text>
</comment>
<organism evidence="3">
    <name type="scientific">Rhodothermus marinus</name>
    <name type="common">Rhodothermus obamensis</name>
    <dbReference type="NCBI Taxonomy" id="29549"/>
    <lineage>
        <taxon>Bacteria</taxon>
        <taxon>Pseudomonadati</taxon>
        <taxon>Rhodothermota</taxon>
        <taxon>Rhodothermia</taxon>
        <taxon>Rhodothermales</taxon>
        <taxon>Rhodothermaceae</taxon>
        <taxon>Rhodothermus</taxon>
    </lineage>
</organism>
<feature type="domain" description="FAD dependent oxidoreductase" evidence="2">
    <location>
        <begin position="6"/>
        <end position="303"/>
    </location>
</feature>
<name>A0A7V2F5N8_RHOMR</name>
<dbReference type="Pfam" id="PF01266">
    <property type="entry name" value="DAO"/>
    <property type="match status" value="1"/>
</dbReference>
<sequence>MSKQFDLAILGSGFAGSLLALLLERQGFSVVLIEKGRHPRFVIGESSTPLANLYLERIARTFEVPELLPFSKYGSWKAHYPELPVGKKRGFTFFWHQAEQGWKPTLHGQRAYLLVAASPHDAIADTHWFRPDFDKHLVDLACRAGVVYLENTMPLHATETACGMKLNVKGPEGLETLEARFVVDATGAHAWLARQMGFRPEPHPYLPERVAIFSHFRQVARADAWLASSQEAWPYMPDDAAVHHLLEEGWAWVLHFDNGITSLGFTLRTDRLPDQDPEACWRQLLTRYPSLQALLAHAQPLYPLRMLPERPECFRQLIGRHWALLPSSVGILDPLLSTGIPLTLLGVWRLATLLCQYNGAPPTEALEQYQTITLHEFDHTARLIGGLWRVLNQPEAFAGLSKLYFAAASFRETRLRLEKETGIPGFLLSDHQEFVQQQEALLAEIEQGCTPTPETLNATLAPFDLAGLTEDRHGFYPAQAEDVLAACHKIPATREEVWAALQRSGFIVPETTV</sequence>
<dbReference type="SUPFAM" id="SSF51905">
    <property type="entry name" value="FAD/NAD(P)-binding domain"/>
    <property type="match status" value="1"/>
</dbReference>
<accession>A0A7V2F5N8</accession>
<protein>
    <submittedName>
        <fullName evidence="3">FAD-dependent oxidoreductase</fullName>
    </submittedName>
</protein>
<dbReference type="GO" id="GO:0016491">
    <property type="term" value="F:oxidoreductase activity"/>
    <property type="evidence" value="ECO:0007669"/>
    <property type="project" value="UniProtKB-KW"/>
</dbReference>
<evidence type="ECO:0000259" key="2">
    <source>
        <dbReference type="Pfam" id="PF01266"/>
    </source>
</evidence>
<dbReference type="AlphaFoldDB" id="A0A7V2F5N8"/>
<dbReference type="PANTHER" id="PTHR43747">
    <property type="entry name" value="FAD-BINDING PROTEIN"/>
    <property type="match status" value="1"/>
</dbReference>
<dbReference type="InterPro" id="IPR006076">
    <property type="entry name" value="FAD-dep_OxRdtase"/>
</dbReference>
<dbReference type="InterPro" id="IPR050816">
    <property type="entry name" value="Flavin-dep_Halogenase_NPB"/>
</dbReference>
<evidence type="ECO:0000313" key="3">
    <source>
        <dbReference type="EMBL" id="HER95709.1"/>
    </source>
</evidence>
<keyword evidence="1" id="KW-0560">Oxidoreductase</keyword>
<proteinExistence type="predicted"/>
<dbReference type="InterPro" id="IPR036188">
    <property type="entry name" value="FAD/NAD-bd_sf"/>
</dbReference>
<gene>
    <name evidence="3" type="ORF">ENO59_04225</name>
</gene>